<dbReference type="GO" id="GO:0080043">
    <property type="term" value="F:quercetin 3-O-glucosyltransferase activity"/>
    <property type="evidence" value="ECO:0007669"/>
    <property type="project" value="TreeGrafter"/>
</dbReference>
<keyword evidence="2" id="KW-0328">Glycosyltransferase</keyword>
<dbReference type="AlphaFoldDB" id="A0A2U1MWX8"/>
<dbReference type="GO" id="GO:0080044">
    <property type="term" value="F:quercetin 7-O-glucosyltransferase activity"/>
    <property type="evidence" value="ECO:0007669"/>
    <property type="project" value="TreeGrafter"/>
</dbReference>
<dbReference type="PANTHER" id="PTHR11926">
    <property type="entry name" value="GLUCOSYL/GLUCURONOSYL TRANSFERASES"/>
    <property type="match status" value="1"/>
</dbReference>
<evidence type="ECO:0000256" key="1">
    <source>
        <dbReference type="ARBA" id="ARBA00009995"/>
    </source>
</evidence>
<keyword evidence="4" id="KW-1185">Reference proteome</keyword>
<protein>
    <recommendedName>
        <fullName evidence="5">UDP-glucuronosyl/UDP-glucosyltransferase</fullName>
    </recommendedName>
</protein>
<keyword evidence="2" id="KW-0808">Transferase</keyword>
<evidence type="ECO:0000256" key="2">
    <source>
        <dbReference type="ARBA" id="ARBA00022676"/>
    </source>
</evidence>
<evidence type="ECO:0000313" key="4">
    <source>
        <dbReference type="Proteomes" id="UP000245207"/>
    </source>
</evidence>
<proteinExistence type="inferred from homology"/>
<dbReference type="SUPFAM" id="SSF53756">
    <property type="entry name" value="UDP-Glycosyltransferase/glycogen phosphorylase"/>
    <property type="match status" value="1"/>
</dbReference>
<comment type="caution">
    <text evidence="3">The sequence shown here is derived from an EMBL/GenBank/DDBJ whole genome shotgun (WGS) entry which is preliminary data.</text>
</comment>
<accession>A0A2U1MWX8</accession>
<dbReference type="Gene3D" id="3.40.50.2000">
    <property type="entry name" value="Glycogen Phosphorylase B"/>
    <property type="match status" value="4"/>
</dbReference>
<reference evidence="3 4" key="1">
    <citation type="journal article" date="2018" name="Mol. Plant">
        <title>The genome of Artemisia annua provides insight into the evolution of Asteraceae family and artemisinin biosynthesis.</title>
        <authorList>
            <person name="Shen Q."/>
            <person name="Zhang L."/>
            <person name="Liao Z."/>
            <person name="Wang S."/>
            <person name="Yan T."/>
            <person name="Shi P."/>
            <person name="Liu M."/>
            <person name="Fu X."/>
            <person name="Pan Q."/>
            <person name="Wang Y."/>
            <person name="Lv Z."/>
            <person name="Lu X."/>
            <person name="Zhang F."/>
            <person name="Jiang W."/>
            <person name="Ma Y."/>
            <person name="Chen M."/>
            <person name="Hao X."/>
            <person name="Li L."/>
            <person name="Tang Y."/>
            <person name="Lv G."/>
            <person name="Zhou Y."/>
            <person name="Sun X."/>
            <person name="Brodelius P.E."/>
            <person name="Rose J.K.C."/>
            <person name="Tang K."/>
        </authorList>
    </citation>
    <scope>NUCLEOTIDE SEQUENCE [LARGE SCALE GENOMIC DNA]</scope>
    <source>
        <strain evidence="4">cv. Huhao1</strain>
        <tissue evidence="3">Leaf</tissue>
    </source>
</reference>
<dbReference type="EMBL" id="PKPP01004165">
    <property type="protein sequence ID" value="PWA65747.1"/>
    <property type="molecule type" value="Genomic_DNA"/>
</dbReference>
<gene>
    <name evidence="3" type="ORF">CTI12_AA331450</name>
</gene>
<name>A0A2U1MWX8_ARTAN</name>
<sequence length="298" mass="33323">MSCKSGLPHVYLVTVLAQGHVNPFLRLAKLLASKDVSGDPTPIGNFGGMIRFEFFDDGCSEDSERNDLESHLSMIETHGKKELTTILKDHAQNGSSVSCLINNLFMPWWHEEGGQMSKVARLKEPFIGRSYIVWNSYVSGDPTPIGNFGGMIRFEFFDDGCSEDSERNDLESHLFMIETHGKKELTTILKDHAQNGSSVSCLINNLFMPWETYQELEDDLIKYMSTLCPIRPVGPMFKNPLLETILNISSGMKKADNCLKWLDSKNPSSVVYISFGTLVSFSQEQVSDLAYGIKNSGL</sequence>
<evidence type="ECO:0000313" key="3">
    <source>
        <dbReference type="EMBL" id="PWA65747.1"/>
    </source>
</evidence>
<organism evidence="3 4">
    <name type="scientific">Artemisia annua</name>
    <name type="common">Sweet wormwood</name>
    <dbReference type="NCBI Taxonomy" id="35608"/>
    <lineage>
        <taxon>Eukaryota</taxon>
        <taxon>Viridiplantae</taxon>
        <taxon>Streptophyta</taxon>
        <taxon>Embryophyta</taxon>
        <taxon>Tracheophyta</taxon>
        <taxon>Spermatophyta</taxon>
        <taxon>Magnoliopsida</taxon>
        <taxon>eudicotyledons</taxon>
        <taxon>Gunneridae</taxon>
        <taxon>Pentapetalae</taxon>
        <taxon>asterids</taxon>
        <taxon>campanulids</taxon>
        <taxon>Asterales</taxon>
        <taxon>Asteraceae</taxon>
        <taxon>Asteroideae</taxon>
        <taxon>Anthemideae</taxon>
        <taxon>Artemisiinae</taxon>
        <taxon>Artemisia</taxon>
    </lineage>
</organism>
<comment type="similarity">
    <text evidence="1">Belongs to the UDP-glycosyltransferase family.</text>
</comment>
<dbReference type="OrthoDB" id="5835829at2759"/>
<dbReference type="Proteomes" id="UP000245207">
    <property type="component" value="Unassembled WGS sequence"/>
</dbReference>
<dbReference type="STRING" id="35608.A0A2U1MWX8"/>
<dbReference type="PANTHER" id="PTHR11926:SF986">
    <property type="entry name" value="UDP-GLYCOSYLTRANSFERASE 84A1"/>
    <property type="match status" value="1"/>
</dbReference>
<evidence type="ECO:0008006" key="5">
    <source>
        <dbReference type="Google" id="ProtNLM"/>
    </source>
</evidence>